<organism evidence="5 6">
    <name type="scientific">Syntrophorhabdus aromaticivorans</name>
    <dbReference type="NCBI Taxonomy" id="328301"/>
    <lineage>
        <taxon>Bacteria</taxon>
        <taxon>Pseudomonadati</taxon>
        <taxon>Thermodesulfobacteriota</taxon>
        <taxon>Syntrophorhabdia</taxon>
        <taxon>Syntrophorhabdales</taxon>
        <taxon>Syntrophorhabdaceae</taxon>
        <taxon>Syntrophorhabdus</taxon>
    </lineage>
</organism>
<evidence type="ECO:0000256" key="3">
    <source>
        <dbReference type="PIRSR" id="PIRSR000390-2"/>
    </source>
</evidence>
<dbReference type="PANTHER" id="PTHR30244:SF34">
    <property type="entry name" value="DTDP-4-AMINO-4,6-DIDEOXYGALACTOSE TRANSAMINASE"/>
    <property type="match status" value="1"/>
</dbReference>
<evidence type="ECO:0000313" key="5">
    <source>
        <dbReference type="EMBL" id="NLW35679.1"/>
    </source>
</evidence>
<dbReference type="SUPFAM" id="SSF53383">
    <property type="entry name" value="PLP-dependent transferases"/>
    <property type="match status" value="1"/>
</dbReference>
<dbReference type="EMBL" id="JAAYEE010000156">
    <property type="protein sequence ID" value="NLW35679.1"/>
    <property type="molecule type" value="Genomic_DNA"/>
</dbReference>
<evidence type="ECO:0000256" key="1">
    <source>
        <dbReference type="ARBA" id="ARBA00037999"/>
    </source>
</evidence>
<comment type="caution">
    <text evidence="5">The sequence shown here is derived from an EMBL/GenBank/DDBJ whole genome shotgun (WGS) entry which is preliminary data.</text>
</comment>
<dbReference type="InterPro" id="IPR000653">
    <property type="entry name" value="DegT/StrS_aminotransferase"/>
</dbReference>
<dbReference type="AlphaFoldDB" id="A0A971M5J3"/>
<accession>A0A971M5J3</accession>
<dbReference type="InterPro" id="IPR020026">
    <property type="entry name" value="PseC"/>
</dbReference>
<evidence type="ECO:0000256" key="2">
    <source>
        <dbReference type="PIRSR" id="PIRSR000390-1"/>
    </source>
</evidence>
<dbReference type="Gene3D" id="3.40.640.10">
    <property type="entry name" value="Type I PLP-dependent aspartate aminotransferase-like (Major domain)"/>
    <property type="match status" value="1"/>
</dbReference>
<sequence>MREDFKRRVQEVEYRLTATNSFISYGHQSISEEDIEAVACVLKSPFLTTGPVAAEFESALCHLTGAKHAIVCSNGTTALHLACLGLGISENDLGITSPITFLASANCVEFCGGRTDFVDIDPASLCLSPEKLEDYCKNVAVPKVVIPVDFAGIPADLPTIHSLSKKYGFHIIEDAAHSIGSSYEWNGSQISCGACVHSDLAIFSFHPVKTITSGEGGAVLTNDDKLAERIRMMRSHGIERRIDLLTKNDGPWYHEMADLSYNCRITDFQCALGKSQLKRLQSFKARRREIVDHYNTAFGKFNELTLPPDPKGSSVCYHLYSLQFNDGSQKRYEVFQELWKVRIYCQIHYIPIYWQPYYNRKYGYPIGKCPNAEAYYAHCLSLPLYPALSDDEVDYIIESVINLIR</sequence>
<dbReference type="PIRSF" id="PIRSF000390">
    <property type="entry name" value="PLP_StrS"/>
    <property type="match status" value="1"/>
</dbReference>
<dbReference type="GO" id="GO:0000271">
    <property type="term" value="P:polysaccharide biosynthetic process"/>
    <property type="evidence" value="ECO:0007669"/>
    <property type="project" value="TreeGrafter"/>
</dbReference>
<feature type="modified residue" description="N6-(pyridoxal phosphate)lysine" evidence="3">
    <location>
        <position position="209"/>
    </location>
</feature>
<dbReference type="InterPro" id="IPR015421">
    <property type="entry name" value="PyrdxlP-dep_Trfase_major"/>
</dbReference>
<proteinExistence type="inferred from homology"/>
<dbReference type="Gene3D" id="3.90.1150.10">
    <property type="entry name" value="Aspartate Aminotransferase, domain 1"/>
    <property type="match status" value="1"/>
</dbReference>
<dbReference type="GO" id="GO:0008483">
    <property type="term" value="F:transaminase activity"/>
    <property type="evidence" value="ECO:0007669"/>
    <property type="project" value="UniProtKB-KW"/>
</dbReference>
<dbReference type="EC" id="2.6.1.92" evidence="5"/>
<gene>
    <name evidence="5" type="primary">pseC</name>
    <name evidence="5" type="ORF">GXY80_09400</name>
</gene>
<keyword evidence="5" id="KW-0032">Aminotransferase</keyword>
<name>A0A971M5J3_9BACT</name>
<dbReference type="GO" id="GO:0030170">
    <property type="term" value="F:pyridoxal phosphate binding"/>
    <property type="evidence" value="ECO:0007669"/>
    <property type="project" value="TreeGrafter"/>
</dbReference>
<dbReference type="PANTHER" id="PTHR30244">
    <property type="entry name" value="TRANSAMINASE"/>
    <property type="match status" value="1"/>
</dbReference>
<evidence type="ECO:0000256" key="4">
    <source>
        <dbReference type="RuleBase" id="RU004508"/>
    </source>
</evidence>
<evidence type="ECO:0000313" key="6">
    <source>
        <dbReference type="Proteomes" id="UP000777265"/>
    </source>
</evidence>
<feature type="active site" description="Proton acceptor" evidence="2">
    <location>
        <position position="209"/>
    </location>
</feature>
<dbReference type="Proteomes" id="UP000777265">
    <property type="component" value="Unassembled WGS sequence"/>
</dbReference>
<keyword evidence="3 4" id="KW-0663">Pyridoxal phosphate</keyword>
<keyword evidence="5" id="KW-0808">Transferase</keyword>
<comment type="similarity">
    <text evidence="1 4">Belongs to the DegT/DnrJ/EryC1 family.</text>
</comment>
<dbReference type="InterPro" id="IPR015422">
    <property type="entry name" value="PyrdxlP-dep_Trfase_small"/>
</dbReference>
<reference evidence="5" key="1">
    <citation type="journal article" date="2020" name="Biotechnol. Biofuels">
        <title>New insights from the biogas microbiome by comprehensive genome-resolved metagenomics of nearly 1600 species originating from multiple anaerobic digesters.</title>
        <authorList>
            <person name="Campanaro S."/>
            <person name="Treu L."/>
            <person name="Rodriguez-R L.M."/>
            <person name="Kovalovszki A."/>
            <person name="Ziels R.M."/>
            <person name="Maus I."/>
            <person name="Zhu X."/>
            <person name="Kougias P.G."/>
            <person name="Basile A."/>
            <person name="Luo G."/>
            <person name="Schluter A."/>
            <person name="Konstantinidis K.T."/>
            <person name="Angelidaki I."/>
        </authorList>
    </citation>
    <scope>NUCLEOTIDE SEQUENCE</scope>
    <source>
        <strain evidence="5">AS06rmzACSIP_7</strain>
    </source>
</reference>
<dbReference type="Pfam" id="PF01041">
    <property type="entry name" value="DegT_DnrJ_EryC1"/>
    <property type="match status" value="1"/>
</dbReference>
<dbReference type="NCBIfam" id="TIGR03588">
    <property type="entry name" value="PseC"/>
    <property type="match status" value="1"/>
</dbReference>
<dbReference type="InterPro" id="IPR015424">
    <property type="entry name" value="PyrdxlP-dep_Trfase"/>
</dbReference>
<dbReference type="CDD" id="cd00616">
    <property type="entry name" value="AHBA_syn"/>
    <property type="match status" value="1"/>
</dbReference>
<protein>
    <submittedName>
        <fullName evidence="5">UDP-4-amino-4, 6-dideoxy-N-acetyl-beta-L-altrosamine transaminase</fullName>
        <ecNumber evidence="5">2.6.1.92</ecNumber>
    </submittedName>
</protein>
<reference evidence="5" key="2">
    <citation type="submission" date="2020-01" db="EMBL/GenBank/DDBJ databases">
        <authorList>
            <person name="Campanaro S."/>
        </authorList>
    </citation>
    <scope>NUCLEOTIDE SEQUENCE</scope>
    <source>
        <strain evidence="5">AS06rmzACSIP_7</strain>
    </source>
</reference>